<name>A0A1G7LZ65_9BACT</name>
<keyword evidence="2" id="KW-1185">Reference proteome</keyword>
<dbReference type="Proteomes" id="UP000182427">
    <property type="component" value="Chromosome I"/>
</dbReference>
<evidence type="ECO:0000313" key="1">
    <source>
        <dbReference type="EMBL" id="SDF54210.1"/>
    </source>
</evidence>
<reference evidence="1 2" key="1">
    <citation type="submission" date="2016-10" db="EMBL/GenBank/DDBJ databases">
        <authorList>
            <person name="de Groot N.N."/>
        </authorList>
    </citation>
    <scope>NUCLEOTIDE SEQUENCE [LARGE SCALE GENOMIC DNA]</scope>
    <source>
        <strain evidence="1 2">GAS232</strain>
    </source>
</reference>
<sequence length="47" mass="5236">MPRTGKRFGYHSHHSLQFGMYPEGPELTIMLVNAPIETQPGVPGLRS</sequence>
<proteinExistence type="predicted"/>
<evidence type="ECO:0000313" key="2">
    <source>
        <dbReference type="Proteomes" id="UP000182427"/>
    </source>
</evidence>
<gene>
    <name evidence="1" type="ORF">SAMN05444167_2646</name>
</gene>
<organism evidence="1 2">
    <name type="scientific">Terriglobus roseus</name>
    <dbReference type="NCBI Taxonomy" id="392734"/>
    <lineage>
        <taxon>Bacteria</taxon>
        <taxon>Pseudomonadati</taxon>
        <taxon>Acidobacteriota</taxon>
        <taxon>Terriglobia</taxon>
        <taxon>Terriglobales</taxon>
        <taxon>Acidobacteriaceae</taxon>
        <taxon>Terriglobus</taxon>
    </lineage>
</organism>
<dbReference type="EMBL" id="LT629690">
    <property type="protein sequence ID" value="SDF54210.1"/>
    <property type="molecule type" value="Genomic_DNA"/>
</dbReference>
<accession>A0A1G7LZ65</accession>
<protein>
    <submittedName>
        <fullName evidence="1">Uncharacterized protein</fullName>
    </submittedName>
</protein>
<dbReference type="AlphaFoldDB" id="A0A1G7LZ65"/>